<dbReference type="PANTHER" id="PTHR35519">
    <property type="entry name" value="MEMBRANE PROTEINS"/>
    <property type="match status" value="1"/>
</dbReference>
<accession>A0A1H4VLG3</accession>
<reference evidence="3" key="1">
    <citation type="submission" date="2016-10" db="EMBL/GenBank/DDBJ databases">
        <authorList>
            <person name="Varghese N."/>
            <person name="Submissions S."/>
        </authorList>
    </citation>
    <scope>NUCLEOTIDE SEQUENCE [LARGE SCALE GENOMIC DNA]</scope>
    <source>
        <strain evidence="3">DSM 22017</strain>
    </source>
</reference>
<evidence type="ECO:0008006" key="4">
    <source>
        <dbReference type="Google" id="ProtNLM"/>
    </source>
</evidence>
<evidence type="ECO:0000256" key="1">
    <source>
        <dbReference type="SAM" id="Phobius"/>
    </source>
</evidence>
<organism evidence="2 3">
    <name type="scientific">Nocardioides exalbidus</name>
    <dbReference type="NCBI Taxonomy" id="402596"/>
    <lineage>
        <taxon>Bacteria</taxon>
        <taxon>Bacillati</taxon>
        <taxon>Actinomycetota</taxon>
        <taxon>Actinomycetes</taxon>
        <taxon>Propionibacteriales</taxon>
        <taxon>Nocardioidaceae</taxon>
        <taxon>Nocardioides</taxon>
    </lineage>
</organism>
<dbReference type="PANTHER" id="PTHR35519:SF2">
    <property type="entry name" value="PH DOMAIN PROTEIN"/>
    <property type="match status" value="1"/>
</dbReference>
<feature type="transmembrane region" description="Helical" evidence="1">
    <location>
        <begin position="70"/>
        <end position="91"/>
    </location>
</feature>
<dbReference type="EMBL" id="FNRT01000002">
    <property type="protein sequence ID" value="SEC81680.1"/>
    <property type="molecule type" value="Genomic_DNA"/>
</dbReference>
<evidence type="ECO:0000313" key="3">
    <source>
        <dbReference type="Proteomes" id="UP000198742"/>
    </source>
</evidence>
<keyword evidence="1" id="KW-0812">Transmembrane</keyword>
<evidence type="ECO:0000313" key="2">
    <source>
        <dbReference type="EMBL" id="SEC81680.1"/>
    </source>
</evidence>
<dbReference type="Proteomes" id="UP000198742">
    <property type="component" value="Unassembled WGS sequence"/>
</dbReference>
<dbReference type="RefSeq" id="WP_217630358.1">
    <property type="nucleotide sequence ID" value="NZ_FNRT01000002.1"/>
</dbReference>
<keyword evidence="1" id="KW-1133">Transmembrane helix</keyword>
<keyword evidence="1" id="KW-0472">Membrane</keyword>
<gene>
    <name evidence="2" type="ORF">SAMN04489844_3047</name>
</gene>
<dbReference type="STRING" id="402596.SAMN04489844_3047"/>
<sequence>MSERAREVDVRLSRQVARVMDDAVTVPGTRVGLGLDALIGLVPGIGDALGSALSGVIVRDAIRARVPMTVLARMGLNLVMDALLGLVPGVGDLLDVAHRANRKNLLLLLREVEREPLREPPSPAYVAGAVALMLVPLLAGVAAAVFGIWLVWRLIT</sequence>
<protein>
    <recommendedName>
        <fullName evidence="4">DUF4112 domain-containing protein</fullName>
    </recommendedName>
</protein>
<proteinExistence type="predicted"/>
<name>A0A1H4VLG3_9ACTN</name>
<keyword evidence="3" id="KW-1185">Reference proteome</keyword>
<dbReference type="InterPro" id="IPR025187">
    <property type="entry name" value="DUF4112"/>
</dbReference>
<dbReference type="AlphaFoldDB" id="A0A1H4VLG3"/>
<feature type="transmembrane region" description="Helical" evidence="1">
    <location>
        <begin position="124"/>
        <end position="152"/>
    </location>
</feature>
<dbReference type="Pfam" id="PF13430">
    <property type="entry name" value="DUF4112"/>
    <property type="match status" value="1"/>
</dbReference>